<keyword evidence="1" id="KW-0472">Membrane</keyword>
<dbReference type="Proteomes" id="UP000035017">
    <property type="component" value="Unassembled WGS sequence"/>
</dbReference>
<evidence type="ECO:0000313" key="2">
    <source>
        <dbReference type="EMBL" id="KIQ05132.1"/>
    </source>
</evidence>
<evidence type="ECO:0000256" key="1">
    <source>
        <dbReference type="SAM" id="Phobius"/>
    </source>
</evidence>
<name>A0A0D0JGN0_AGRTU</name>
<feature type="transmembrane region" description="Helical" evidence="1">
    <location>
        <begin position="21"/>
        <end position="44"/>
    </location>
</feature>
<evidence type="ECO:0000313" key="3">
    <source>
        <dbReference type="Proteomes" id="UP000035017"/>
    </source>
</evidence>
<reference evidence="2 3" key="1">
    <citation type="submission" date="2014-12" db="EMBL/GenBank/DDBJ databases">
        <title>16Stimator: statistical estimation of ribosomal gene copy numbers from draft genome assemblies.</title>
        <authorList>
            <person name="Perisin M.A."/>
            <person name="Vetter M."/>
            <person name="Gilbert J.A."/>
            <person name="Bergelson J."/>
        </authorList>
    </citation>
    <scope>NUCLEOTIDE SEQUENCE [LARGE SCALE GENOMIC DNA]</scope>
    <source>
        <strain evidence="2 3">MEJ076</strain>
    </source>
</reference>
<feature type="transmembrane region" description="Helical" evidence="1">
    <location>
        <begin position="50"/>
        <end position="71"/>
    </location>
</feature>
<proteinExistence type="predicted"/>
<comment type="caution">
    <text evidence="2">The sequence shown here is derived from an EMBL/GenBank/DDBJ whole genome shotgun (WGS) entry which is preliminary data.</text>
</comment>
<feature type="transmembrane region" description="Helical" evidence="1">
    <location>
        <begin position="92"/>
        <end position="111"/>
    </location>
</feature>
<protein>
    <submittedName>
        <fullName evidence="2">Uncharacterized protein</fullName>
    </submittedName>
</protein>
<sequence length="114" mass="12662">MPSKVLAMSKRLRQLDQALFWRSYLLTVGFLMFSGASVVGYAAWNGSLELEWWGVLVTSAIILGGALLFGFGIFGRNSKMAGWADVASTHEAAIILVVISYPVYLILKLFYRPR</sequence>
<keyword evidence="1" id="KW-0812">Transmembrane</keyword>
<gene>
    <name evidence="2" type="ORF">RU07_02810</name>
</gene>
<dbReference type="EMBL" id="JXQV01000003">
    <property type="protein sequence ID" value="KIQ05132.1"/>
    <property type="molecule type" value="Genomic_DNA"/>
</dbReference>
<keyword evidence="1" id="KW-1133">Transmembrane helix</keyword>
<dbReference type="AlphaFoldDB" id="A0A0D0JGN0"/>
<accession>A0A0D0JGN0</accession>
<organism evidence="2 3">
    <name type="scientific">Agrobacterium tumefaciens</name>
    <dbReference type="NCBI Taxonomy" id="358"/>
    <lineage>
        <taxon>Bacteria</taxon>
        <taxon>Pseudomonadati</taxon>
        <taxon>Pseudomonadota</taxon>
        <taxon>Alphaproteobacteria</taxon>
        <taxon>Hyphomicrobiales</taxon>
        <taxon>Rhizobiaceae</taxon>
        <taxon>Rhizobium/Agrobacterium group</taxon>
        <taxon>Agrobacterium</taxon>
        <taxon>Agrobacterium tumefaciens complex</taxon>
    </lineage>
</organism>